<keyword evidence="10" id="KW-1185">Reference proteome</keyword>
<feature type="transmembrane region" description="Helical" evidence="7">
    <location>
        <begin position="281"/>
        <end position="302"/>
    </location>
</feature>
<reference evidence="9 10" key="1">
    <citation type="journal article" date="2016" name="C (Basel)">
        <title>Selective Growth of and Electricity Production by Marine Exoelectrogenic Bacteria in Self-Aggregated Hydrogel of Microbially Reduced Graphene Oxide.</title>
        <authorList>
            <person name="Yoshida N."/>
            <person name="Goto Y."/>
            <person name="Miyata Y."/>
        </authorList>
    </citation>
    <scope>NUCLEOTIDE SEQUENCE [LARGE SCALE GENOMIC DNA]</scope>
    <source>
        <strain evidence="9 10">NIT-T3</strain>
    </source>
</reference>
<dbReference type="PANTHER" id="PTHR30576:SF10">
    <property type="entry name" value="SLL5057 PROTEIN"/>
    <property type="match status" value="1"/>
</dbReference>
<reference evidence="9 10" key="2">
    <citation type="journal article" date="2021" name="Int. J. Syst. Evol. Microbiol.">
        <title>Isolation and Polyphasic Characterization of Desulfuromonas versatilis sp. Nov., an Electrogenic Bacteria Capable of Versatile Metabolism Isolated from a Graphene Oxide-Reducing Enrichment Culture.</title>
        <authorList>
            <person name="Xie L."/>
            <person name="Yoshida N."/>
            <person name="Ishii S."/>
            <person name="Meng L."/>
        </authorList>
    </citation>
    <scope>NUCLEOTIDE SEQUENCE [LARGE SCALE GENOMIC DNA]</scope>
    <source>
        <strain evidence="9 10">NIT-T3</strain>
    </source>
</reference>
<evidence type="ECO:0000256" key="4">
    <source>
        <dbReference type="ARBA" id="ARBA00022692"/>
    </source>
</evidence>
<comment type="subcellular location">
    <subcellularLocation>
        <location evidence="1">Membrane</location>
        <topology evidence="1">Multi-pass membrane protein</topology>
    </subcellularLocation>
</comment>
<organism evidence="9 10">
    <name type="scientific">Desulfuromonas versatilis</name>
    <dbReference type="NCBI Taxonomy" id="2802975"/>
    <lineage>
        <taxon>Bacteria</taxon>
        <taxon>Pseudomonadati</taxon>
        <taxon>Thermodesulfobacteriota</taxon>
        <taxon>Desulfuromonadia</taxon>
        <taxon>Desulfuromonadales</taxon>
        <taxon>Desulfuromonadaceae</taxon>
        <taxon>Desulfuromonas</taxon>
    </lineage>
</organism>
<dbReference type="Pfam" id="PF13727">
    <property type="entry name" value="CoA_binding_3"/>
    <property type="match status" value="1"/>
</dbReference>
<feature type="transmembrane region" description="Helical" evidence="7">
    <location>
        <begin position="77"/>
        <end position="98"/>
    </location>
</feature>
<feature type="transmembrane region" description="Helical" evidence="7">
    <location>
        <begin position="104"/>
        <end position="122"/>
    </location>
</feature>
<dbReference type="Proteomes" id="UP001319827">
    <property type="component" value="Chromosome"/>
</dbReference>
<protein>
    <recommendedName>
        <fullName evidence="8">Bacterial sugar transferase domain-containing protein</fullName>
    </recommendedName>
</protein>
<feature type="domain" description="Bacterial sugar transferase" evidence="8">
    <location>
        <begin position="276"/>
        <end position="464"/>
    </location>
</feature>
<evidence type="ECO:0000256" key="2">
    <source>
        <dbReference type="ARBA" id="ARBA00006464"/>
    </source>
</evidence>
<dbReference type="Pfam" id="PF02397">
    <property type="entry name" value="Bac_transf"/>
    <property type="match status" value="1"/>
</dbReference>
<evidence type="ECO:0000259" key="8">
    <source>
        <dbReference type="Pfam" id="PF02397"/>
    </source>
</evidence>
<evidence type="ECO:0000313" key="10">
    <source>
        <dbReference type="Proteomes" id="UP001319827"/>
    </source>
</evidence>
<proteinExistence type="inferred from homology"/>
<evidence type="ECO:0000256" key="6">
    <source>
        <dbReference type="ARBA" id="ARBA00023136"/>
    </source>
</evidence>
<name>A0ABN6DYI4_9BACT</name>
<keyword evidence="4 7" id="KW-0812">Transmembrane</keyword>
<feature type="transmembrane region" description="Helical" evidence="7">
    <location>
        <begin position="12"/>
        <end position="29"/>
    </location>
</feature>
<comment type="similarity">
    <text evidence="2">Belongs to the bacterial sugar transferase family.</text>
</comment>
<dbReference type="RefSeq" id="WP_221248599.1">
    <property type="nucleotide sequence ID" value="NZ_AP024355.1"/>
</dbReference>
<accession>A0ABN6DYI4</accession>
<dbReference type="InterPro" id="IPR017475">
    <property type="entry name" value="EPS_sugar_tfrase"/>
</dbReference>
<gene>
    <name evidence="9" type="ORF">DESUT3_22460</name>
</gene>
<keyword evidence="3" id="KW-0808">Transferase</keyword>
<evidence type="ECO:0000313" key="9">
    <source>
        <dbReference type="EMBL" id="BCR05177.1"/>
    </source>
</evidence>
<dbReference type="Gene3D" id="3.40.50.720">
    <property type="entry name" value="NAD(P)-binding Rossmann-like Domain"/>
    <property type="match status" value="1"/>
</dbReference>
<keyword evidence="5 7" id="KW-1133">Transmembrane helix</keyword>
<evidence type="ECO:0000256" key="1">
    <source>
        <dbReference type="ARBA" id="ARBA00004141"/>
    </source>
</evidence>
<dbReference type="EMBL" id="AP024355">
    <property type="protein sequence ID" value="BCR05177.1"/>
    <property type="molecule type" value="Genomic_DNA"/>
</dbReference>
<dbReference type="InterPro" id="IPR003362">
    <property type="entry name" value="Bact_transf"/>
</dbReference>
<dbReference type="NCBIfam" id="TIGR03025">
    <property type="entry name" value="EPS_sugtrans"/>
    <property type="match status" value="1"/>
</dbReference>
<feature type="transmembrane region" description="Helical" evidence="7">
    <location>
        <begin position="41"/>
        <end position="61"/>
    </location>
</feature>
<evidence type="ECO:0000256" key="3">
    <source>
        <dbReference type="ARBA" id="ARBA00022679"/>
    </source>
</evidence>
<keyword evidence="6 7" id="KW-0472">Membrane</keyword>
<evidence type="ECO:0000256" key="5">
    <source>
        <dbReference type="ARBA" id="ARBA00022989"/>
    </source>
</evidence>
<sequence length="470" mass="54058">MLRQQSTLFTRLTIALDVLVIILAFLLAYEIRRQFNPDLFAFHEYIWTLLVIIPVWVYLLARQGMFASIRRLSRFEIVARIASVHVWGAFIVAAVIFFTDRQVFSRSFFLIFVLASFGLLTLEKGLLRAGLGVLRRLGYNFRQILIVGTRDKARRFQQLLIDHADWGLRVAGFVQVTDPPLLEDVDGIRVLGHVDDLLEICKRHTVDEVVFCLPKDLFLDADGYVRDLEELGITVRMVLDFYEIGLSRKELSFFHEEIPILTFHSKCFDAQQLLAKRCLDICGALVGLGLTLVLSPLIVLAIKLDSPGPVFFCQPRVGQGGRSFKCCKFRSMQADAESRKKDLESRNEMNGAIFKIKDDPRITRVGRFLRRTSLDELPQFWNVLKGEMSLVGTRPPTPAEVDRYENWQRRRISIKPGISGLWQVSGRSRIDDFDEIVKLDLQYIDNWSLWLDIRILLKTLVVVFTRQGSC</sequence>
<dbReference type="PANTHER" id="PTHR30576">
    <property type="entry name" value="COLANIC BIOSYNTHESIS UDP-GLUCOSE LIPID CARRIER TRANSFERASE"/>
    <property type="match status" value="1"/>
</dbReference>
<evidence type="ECO:0000256" key="7">
    <source>
        <dbReference type="SAM" id="Phobius"/>
    </source>
</evidence>